<comment type="caution">
    <text evidence="8">The sequence shown here is derived from an EMBL/GenBank/DDBJ whole genome shotgun (WGS) entry which is preliminary data.</text>
</comment>
<dbReference type="InterPro" id="IPR001584">
    <property type="entry name" value="Integrase_cat-core"/>
</dbReference>
<dbReference type="Pfam" id="PF00665">
    <property type="entry name" value="rve"/>
    <property type="match status" value="1"/>
</dbReference>
<dbReference type="InterPro" id="IPR005162">
    <property type="entry name" value="Retrotrans_gag_dom"/>
</dbReference>
<feature type="region of interest" description="Disordered" evidence="6">
    <location>
        <begin position="442"/>
        <end position="468"/>
    </location>
</feature>
<feature type="domain" description="Integrase catalytic" evidence="7">
    <location>
        <begin position="1200"/>
        <end position="1368"/>
    </location>
</feature>
<keyword evidence="4" id="KW-0378">Hydrolase</keyword>
<dbReference type="InterPro" id="IPR012337">
    <property type="entry name" value="RNaseH-like_sf"/>
</dbReference>
<feature type="compositionally biased region" description="Basic and acidic residues" evidence="6">
    <location>
        <begin position="456"/>
        <end position="468"/>
    </location>
</feature>
<feature type="compositionally biased region" description="Basic and acidic residues" evidence="6">
    <location>
        <begin position="34"/>
        <end position="58"/>
    </location>
</feature>
<dbReference type="InterPro" id="IPR043502">
    <property type="entry name" value="DNA/RNA_pol_sf"/>
</dbReference>
<dbReference type="InterPro" id="IPR021109">
    <property type="entry name" value="Peptidase_aspartic_dom_sf"/>
</dbReference>
<dbReference type="GO" id="GO:0004519">
    <property type="term" value="F:endonuclease activity"/>
    <property type="evidence" value="ECO:0007669"/>
    <property type="project" value="UniProtKB-KW"/>
</dbReference>
<dbReference type="Gene3D" id="3.30.70.270">
    <property type="match status" value="2"/>
</dbReference>
<name>A0A438BLJ5_VITVI</name>
<dbReference type="SUPFAM" id="SSF56672">
    <property type="entry name" value="DNA/RNA polymerases"/>
    <property type="match status" value="1"/>
</dbReference>
<evidence type="ECO:0000256" key="4">
    <source>
        <dbReference type="ARBA" id="ARBA00022759"/>
    </source>
</evidence>
<dbReference type="Pfam" id="PF17919">
    <property type="entry name" value="RT_RNaseH_2"/>
    <property type="match status" value="1"/>
</dbReference>
<dbReference type="Gene3D" id="3.10.10.10">
    <property type="entry name" value="HIV Type 1 Reverse Transcriptase, subunit A, domain 1"/>
    <property type="match status" value="1"/>
</dbReference>
<organism evidence="8 9">
    <name type="scientific">Vitis vinifera</name>
    <name type="common">Grape</name>
    <dbReference type="NCBI Taxonomy" id="29760"/>
    <lineage>
        <taxon>Eukaryota</taxon>
        <taxon>Viridiplantae</taxon>
        <taxon>Streptophyta</taxon>
        <taxon>Embryophyta</taxon>
        <taxon>Tracheophyta</taxon>
        <taxon>Spermatophyta</taxon>
        <taxon>Magnoliopsida</taxon>
        <taxon>eudicotyledons</taxon>
        <taxon>Gunneridae</taxon>
        <taxon>Pentapetalae</taxon>
        <taxon>rosids</taxon>
        <taxon>Vitales</taxon>
        <taxon>Vitaceae</taxon>
        <taxon>Viteae</taxon>
        <taxon>Vitis</taxon>
    </lineage>
</organism>
<dbReference type="InterPro" id="IPR050951">
    <property type="entry name" value="Retrovirus_Pol_polyprotein"/>
</dbReference>
<dbReference type="CDD" id="cd00303">
    <property type="entry name" value="retropepsin_like"/>
    <property type="match status" value="1"/>
</dbReference>
<dbReference type="Proteomes" id="UP000288805">
    <property type="component" value="Unassembled WGS sequence"/>
</dbReference>
<dbReference type="EMBL" id="QGNW01002731">
    <property type="protein sequence ID" value="RVW11819.1"/>
    <property type="molecule type" value="Genomic_DNA"/>
</dbReference>
<keyword evidence="2" id="KW-0548">Nucleotidyltransferase</keyword>
<dbReference type="GO" id="GO:0015074">
    <property type="term" value="P:DNA integration"/>
    <property type="evidence" value="ECO:0007669"/>
    <property type="project" value="InterPro"/>
</dbReference>
<feature type="region of interest" description="Disordered" evidence="6">
    <location>
        <begin position="33"/>
        <end position="62"/>
    </location>
</feature>
<evidence type="ECO:0000256" key="1">
    <source>
        <dbReference type="ARBA" id="ARBA00022679"/>
    </source>
</evidence>
<keyword evidence="1" id="KW-0808">Transferase</keyword>
<dbReference type="InterPro" id="IPR041577">
    <property type="entry name" value="RT_RNaseH_2"/>
</dbReference>
<evidence type="ECO:0000259" key="7">
    <source>
        <dbReference type="PROSITE" id="PS50994"/>
    </source>
</evidence>
<evidence type="ECO:0000256" key="5">
    <source>
        <dbReference type="ARBA" id="ARBA00023268"/>
    </source>
</evidence>
<sequence length="1474" mass="168876">MPKWIRDCEGRLVKLETLHNKELEVILNIMETTPEDKHSHHDHQDNPNEFRSMRDRMHPPRMSAPSCIVPSTEQLVIRPHIVPLLPTFHGMESENPYSHIKEFEDAKIWLNSLRPRSIRTWTDLQAEFLKKFFPTHRTNSLKSQISNFSTQENEKFYECWERYMEAINACPHHGFDTWLLVSYFYDGMSSSMKQLLETICGGDFMSKNPEEAMDFLSYVVEVSRGWDEPHRGEVGKMKSQPNALHAKAGMYTLSEDVDMKAKVATMARKLEELELKKMHEVQAISETQAHVMPCTICQSCDHVVDECPTIPAVKEILGDQANVVGQFRPNNNAPYGNTYNSSWRNHPNFSWKPRPPLYQPQAQTQAPQQTSSVEQAIVNLSKVMGDFVGEQKVINSQLHQKIENVESSQIKRMDGMQNDLSQKIDNIPYSISRLTNLNAVNEKGKFPSQPSQNPKGVHEVETQDGESSKLREVKAVITLRSGKEVDQPLPKVRQDEELMSRRTLVKESNNQQEKSGKKNASNSSIEEEPRIVIKEDMMKKHMPPPFPQALHGKKGIKNSSEILEVLRQVKVNIPLLDMIKQVPTYAKFLKDLCTVKRGLNVTKKAFLTEQVSAIIQCKSPVKYKDLGCPTISVNIGGTRVEKALLDLGASVNLLPYSVYKQLGLGELKPTTITLSLADSLGVLEEGLPEPSEPLVIMSPWRRREEILPLFNKEDSQPAARENPPKLVLKPLPIDLKYAYLEEDKKCPVVASSTLTSDQEDSLLGVLRKCKKAIGWQISDLKGINPLVCTHHIYMEEDAKPVRQPQRRLNPHMQEVNEKGEEVSTRLTPGWRVCIDYRRLNSVTRKDHFSLPFMDQVLERVSGHPFYYFLDGYSGYFQIEIDLEDQEKTTFTCPFGTFAYRRMPFGLCNAPATFQRCMLSIFSDMVERIMEVFMDDITVYGGHIIFKNGIEVDKVKVELIVKLPPPTNVKGIRQFLGHVGFYRRFIKDFSKISKPLCELLVKDVKFVWDEKCQKSFEELKQFLTTAPIVRTPNWKLPFEVMCDASDLAMGAVLGQREDGKPYVIYYASKTLNKAQMNYTTTEKELLAYLPTKQDAKARLIRWILLLQEFNLQIRDKKGVENVVVDHLSRLVIAHDSHGLPINDDFPEESLMSIEVAPWYSHIANYLVTGEVPNQIIRKCVPEQEQSGILSHCHDSACGGHFASQKTAMRVVQSDFMGPFPMSFGHSYILVGVDYVSKWVEAIPCRSNDHKVVLKFLKENIFSRFGVPKAIISDGGTHFCNKPFETLLAKYGVKHKVATPYHPQTSGQVELANWEIKNILMKVVNVNRKDWSIKLLDSLWAYKTILGMSPYRLVFGQACHLPVEVEYKTWWAIKKLNMDLTRAGLKRCLDLNELEEMRNDAYLNSKIAKERLKKWHDQLISNKELRKGERVLLYDSRLHIFPGKLKSRVNGHRLKPFIEPFKPEKEEINLLEPQKS</sequence>
<feature type="compositionally biased region" description="Basic and acidic residues" evidence="6">
    <location>
        <begin position="486"/>
        <end position="500"/>
    </location>
</feature>
<accession>A0A438BLJ5</accession>
<dbReference type="InterPro" id="IPR043128">
    <property type="entry name" value="Rev_trsase/Diguanyl_cyclase"/>
</dbReference>
<dbReference type="GO" id="GO:0003676">
    <property type="term" value="F:nucleic acid binding"/>
    <property type="evidence" value="ECO:0007669"/>
    <property type="project" value="InterPro"/>
</dbReference>
<dbReference type="CDD" id="cd09274">
    <property type="entry name" value="RNase_HI_RT_Ty3"/>
    <property type="match status" value="1"/>
</dbReference>
<evidence type="ECO:0000256" key="6">
    <source>
        <dbReference type="SAM" id="MobiDB-lite"/>
    </source>
</evidence>
<dbReference type="Gene3D" id="2.40.70.10">
    <property type="entry name" value="Acid Proteases"/>
    <property type="match status" value="1"/>
</dbReference>
<dbReference type="Pfam" id="PF03732">
    <property type="entry name" value="Retrotrans_gag"/>
    <property type="match status" value="1"/>
</dbReference>
<evidence type="ECO:0000313" key="9">
    <source>
        <dbReference type="Proteomes" id="UP000288805"/>
    </source>
</evidence>
<gene>
    <name evidence="8" type="primary">pol_16</name>
    <name evidence="8" type="ORF">CK203_085667</name>
</gene>
<evidence type="ECO:0000256" key="2">
    <source>
        <dbReference type="ARBA" id="ARBA00022695"/>
    </source>
</evidence>
<dbReference type="Gene3D" id="3.30.420.10">
    <property type="entry name" value="Ribonuclease H-like superfamily/Ribonuclease H"/>
    <property type="match status" value="1"/>
</dbReference>
<protein>
    <submittedName>
        <fullName evidence="8">Retrovirus-related Pol polyprotein from transposon 17.6</fullName>
    </submittedName>
</protein>
<reference evidence="8 9" key="1">
    <citation type="journal article" date="2018" name="PLoS Genet.">
        <title>Population sequencing reveals clonal diversity and ancestral inbreeding in the grapevine cultivar Chardonnay.</title>
        <authorList>
            <person name="Roach M.J."/>
            <person name="Johnson D.L."/>
            <person name="Bohlmann J."/>
            <person name="van Vuuren H.J."/>
            <person name="Jones S.J."/>
            <person name="Pretorius I.S."/>
            <person name="Schmidt S.A."/>
            <person name="Borneman A.R."/>
        </authorList>
    </citation>
    <scope>NUCLEOTIDE SEQUENCE [LARGE SCALE GENOMIC DNA]</scope>
    <source>
        <strain evidence="9">cv. Chardonnay</strain>
        <tissue evidence="8">Leaf</tissue>
    </source>
</reference>
<feature type="region of interest" description="Disordered" evidence="6">
    <location>
        <begin position="486"/>
        <end position="528"/>
    </location>
</feature>
<keyword evidence="3" id="KW-0540">Nuclease</keyword>
<dbReference type="InterPro" id="IPR000477">
    <property type="entry name" value="RT_dom"/>
</dbReference>
<dbReference type="SUPFAM" id="SSF53098">
    <property type="entry name" value="Ribonuclease H-like"/>
    <property type="match status" value="1"/>
</dbReference>
<evidence type="ECO:0000313" key="8">
    <source>
        <dbReference type="EMBL" id="RVW11819.1"/>
    </source>
</evidence>
<dbReference type="PANTHER" id="PTHR37984">
    <property type="entry name" value="PROTEIN CBG26694"/>
    <property type="match status" value="1"/>
</dbReference>
<dbReference type="PANTHER" id="PTHR37984:SF5">
    <property type="entry name" value="PROTEIN NYNRIN-LIKE"/>
    <property type="match status" value="1"/>
</dbReference>
<dbReference type="GO" id="GO:0016779">
    <property type="term" value="F:nucleotidyltransferase activity"/>
    <property type="evidence" value="ECO:0007669"/>
    <property type="project" value="UniProtKB-KW"/>
</dbReference>
<keyword evidence="4" id="KW-0255">Endonuclease</keyword>
<dbReference type="PROSITE" id="PS50994">
    <property type="entry name" value="INTEGRASE"/>
    <property type="match status" value="1"/>
</dbReference>
<evidence type="ECO:0000256" key="3">
    <source>
        <dbReference type="ARBA" id="ARBA00022722"/>
    </source>
</evidence>
<dbReference type="CDD" id="cd01647">
    <property type="entry name" value="RT_LTR"/>
    <property type="match status" value="1"/>
</dbReference>
<feature type="compositionally biased region" description="Polar residues" evidence="6">
    <location>
        <begin position="506"/>
        <end position="524"/>
    </location>
</feature>
<dbReference type="Pfam" id="PF00078">
    <property type="entry name" value="RVT_1"/>
    <property type="match status" value="1"/>
</dbReference>
<proteinExistence type="predicted"/>
<keyword evidence="5" id="KW-0511">Multifunctional enzyme</keyword>
<dbReference type="InterPro" id="IPR036397">
    <property type="entry name" value="RNaseH_sf"/>
</dbReference>
<dbReference type="FunFam" id="3.30.70.270:FF:000020">
    <property type="entry name" value="Transposon Tf2-6 polyprotein-like Protein"/>
    <property type="match status" value="1"/>
</dbReference>